<accession>D9W6W0</accession>
<dbReference type="Pfam" id="PF03453">
    <property type="entry name" value="MoeA_N"/>
    <property type="match status" value="1"/>
</dbReference>
<dbReference type="CDD" id="cd00887">
    <property type="entry name" value="MoeA"/>
    <property type="match status" value="1"/>
</dbReference>
<feature type="compositionally biased region" description="Low complexity" evidence="8">
    <location>
        <begin position="28"/>
        <end position="39"/>
    </location>
</feature>
<dbReference type="InterPro" id="IPR036135">
    <property type="entry name" value="MoeA_linker/N_sf"/>
</dbReference>
<evidence type="ECO:0000256" key="7">
    <source>
        <dbReference type="RuleBase" id="RU365090"/>
    </source>
</evidence>
<dbReference type="PANTHER" id="PTHR10192:SF5">
    <property type="entry name" value="GEPHYRIN"/>
    <property type="match status" value="1"/>
</dbReference>
<keyword evidence="7" id="KW-0808">Transferase</keyword>
<dbReference type="InterPro" id="IPR036425">
    <property type="entry name" value="MoaB/Mog-like_dom_sf"/>
</dbReference>
<reference evidence="10 11" key="1">
    <citation type="submission" date="2009-02" db="EMBL/GenBank/DDBJ databases">
        <title>Annotation of Streptomyces hygroscopicus strain ATCC 53653.</title>
        <authorList>
            <consortium name="The Broad Institute Genome Sequencing Platform"/>
            <consortium name="Broad Institute Microbial Sequencing Center"/>
            <person name="Fischbach M."/>
            <person name="Godfrey P."/>
            <person name="Ward D."/>
            <person name="Young S."/>
            <person name="Zeng Q."/>
            <person name="Koehrsen M."/>
            <person name="Alvarado L."/>
            <person name="Berlin A.M."/>
            <person name="Bochicchio J."/>
            <person name="Borenstein D."/>
            <person name="Chapman S.B."/>
            <person name="Chen Z."/>
            <person name="Engels R."/>
            <person name="Freedman E."/>
            <person name="Gellesch M."/>
            <person name="Goldberg J."/>
            <person name="Griggs A."/>
            <person name="Gujja S."/>
            <person name="Heilman E.R."/>
            <person name="Heiman D.I."/>
            <person name="Hepburn T.A."/>
            <person name="Howarth C."/>
            <person name="Jen D."/>
            <person name="Larson L."/>
            <person name="Lewis B."/>
            <person name="Mehta T."/>
            <person name="Park D."/>
            <person name="Pearson M."/>
            <person name="Richards J."/>
            <person name="Roberts A."/>
            <person name="Saif S."/>
            <person name="Shea T.D."/>
            <person name="Shenoy N."/>
            <person name="Sisk P."/>
            <person name="Stolte C."/>
            <person name="Sykes S.N."/>
            <person name="Thomson T."/>
            <person name="Walk T."/>
            <person name="White J."/>
            <person name="Yandava C."/>
            <person name="Straight P."/>
            <person name="Clardy J."/>
            <person name="Hung D."/>
            <person name="Kolter R."/>
            <person name="Mekalanos J."/>
            <person name="Walker S."/>
            <person name="Walsh C.T."/>
            <person name="Wieland-Brown L.C."/>
            <person name="Haas B."/>
            <person name="Nusbaum C."/>
            <person name="Birren B."/>
        </authorList>
    </citation>
    <scope>NUCLEOTIDE SEQUENCE [LARGE SCALE GENOMIC DNA]</scope>
    <source>
        <strain evidence="10 11">ATCC 53653</strain>
    </source>
</reference>
<proteinExistence type="inferred from homology"/>
<comment type="pathway">
    <text evidence="2 7">Cofactor biosynthesis; molybdopterin biosynthesis.</text>
</comment>
<evidence type="ECO:0000256" key="6">
    <source>
        <dbReference type="ARBA" id="ARBA00047317"/>
    </source>
</evidence>
<dbReference type="GO" id="GO:0006777">
    <property type="term" value="P:Mo-molybdopterin cofactor biosynthetic process"/>
    <property type="evidence" value="ECO:0007669"/>
    <property type="project" value="UniProtKB-UniRule"/>
</dbReference>
<evidence type="ECO:0000256" key="2">
    <source>
        <dbReference type="ARBA" id="ARBA00005046"/>
    </source>
</evidence>
<dbReference type="STRING" id="457427.SSOG_04338"/>
<dbReference type="UniPathway" id="UPA00344"/>
<dbReference type="EC" id="2.10.1.1" evidence="7"/>
<dbReference type="InterPro" id="IPR005111">
    <property type="entry name" value="MoeA_C_domain_IV"/>
</dbReference>
<name>D9W6W0_9ACTN</name>
<evidence type="ECO:0000256" key="3">
    <source>
        <dbReference type="ARBA" id="ARBA00010763"/>
    </source>
</evidence>
<dbReference type="SUPFAM" id="SSF53218">
    <property type="entry name" value="Molybdenum cofactor biosynthesis proteins"/>
    <property type="match status" value="1"/>
</dbReference>
<dbReference type="SMART" id="SM00852">
    <property type="entry name" value="MoCF_biosynth"/>
    <property type="match status" value="1"/>
</dbReference>
<dbReference type="Proteomes" id="UP000003963">
    <property type="component" value="Unassembled WGS sequence"/>
</dbReference>
<dbReference type="Pfam" id="PF00994">
    <property type="entry name" value="MoCF_biosynth"/>
    <property type="match status" value="1"/>
</dbReference>
<protein>
    <recommendedName>
        <fullName evidence="7">Molybdopterin molybdenumtransferase</fullName>
        <ecNumber evidence="7">2.10.1.1</ecNumber>
    </recommendedName>
</protein>
<dbReference type="Gene3D" id="3.40.980.10">
    <property type="entry name" value="MoaB/Mog-like domain"/>
    <property type="match status" value="1"/>
</dbReference>
<dbReference type="Pfam" id="PF03454">
    <property type="entry name" value="MoeA_C"/>
    <property type="match status" value="1"/>
</dbReference>
<dbReference type="AlphaFoldDB" id="D9W6W0"/>
<evidence type="ECO:0000256" key="1">
    <source>
        <dbReference type="ARBA" id="ARBA00002901"/>
    </source>
</evidence>
<dbReference type="PANTHER" id="PTHR10192">
    <property type="entry name" value="MOLYBDOPTERIN BIOSYNTHESIS PROTEIN"/>
    <property type="match status" value="1"/>
</dbReference>
<gene>
    <name evidence="10" type="ORF">SSOG_04338</name>
</gene>
<keyword evidence="7" id="KW-0460">Magnesium</keyword>
<evidence type="ECO:0000313" key="11">
    <source>
        <dbReference type="Proteomes" id="UP000003963"/>
    </source>
</evidence>
<keyword evidence="11" id="KW-1185">Reference proteome</keyword>
<comment type="catalytic activity">
    <reaction evidence="6">
        <text>adenylyl-molybdopterin + molybdate = Mo-molybdopterin + AMP + H(+)</text>
        <dbReference type="Rhea" id="RHEA:35047"/>
        <dbReference type="ChEBI" id="CHEBI:15378"/>
        <dbReference type="ChEBI" id="CHEBI:36264"/>
        <dbReference type="ChEBI" id="CHEBI:62727"/>
        <dbReference type="ChEBI" id="CHEBI:71302"/>
        <dbReference type="ChEBI" id="CHEBI:456215"/>
        <dbReference type="EC" id="2.10.1.1"/>
    </reaction>
</comment>
<dbReference type="InterPro" id="IPR005110">
    <property type="entry name" value="MoeA_linker/N"/>
</dbReference>
<dbReference type="GO" id="GO:0061599">
    <property type="term" value="F:molybdopterin molybdotransferase activity"/>
    <property type="evidence" value="ECO:0007669"/>
    <property type="project" value="UniProtKB-UniRule"/>
</dbReference>
<evidence type="ECO:0000256" key="4">
    <source>
        <dbReference type="ARBA" id="ARBA00022505"/>
    </source>
</evidence>
<dbReference type="Gene3D" id="3.90.105.10">
    <property type="entry name" value="Molybdopterin biosynthesis moea protein, domain 2"/>
    <property type="match status" value="1"/>
</dbReference>
<keyword evidence="7" id="KW-0479">Metal-binding</keyword>
<dbReference type="InterPro" id="IPR036688">
    <property type="entry name" value="MoeA_C_domain_IV_sf"/>
</dbReference>
<dbReference type="Gene3D" id="2.170.190.11">
    <property type="entry name" value="Molybdopterin biosynthesis moea protein, domain 3"/>
    <property type="match status" value="1"/>
</dbReference>
<comment type="function">
    <text evidence="1 7">Catalyzes the insertion of molybdate into adenylated molybdopterin with the concomitant release of AMP.</text>
</comment>
<comment type="cofactor">
    <cofactor evidence="7">
        <name>Mg(2+)</name>
        <dbReference type="ChEBI" id="CHEBI:18420"/>
    </cofactor>
</comment>
<evidence type="ECO:0000313" key="10">
    <source>
        <dbReference type="EMBL" id="EFL24624.1"/>
    </source>
</evidence>
<dbReference type="SUPFAM" id="SSF63882">
    <property type="entry name" value="MoeA N-terminal region -like"/>
    <property type="match status" value="1"/>
</dbReference>
<dbReference type="GO" id="GO:0046872">
    <property type="term" value="F:metal ion binding"/>
    <property type="evidence" value="ECO:0007669"/>
    <property type="project" value="UniProtKB-UniRule"/>
</dbReference>
<keyword evidence="4 7" id="KW-0500">Molybdenum</keyword>
<dbReference type="EMBL" id="GG657754">
    <property type="protein sequence ID" value="EFL24624.1"/>
    <property type="molecule type" value="Genomic_DNA"/>
</dbReference>
<feature type="domain" description="MoaB/Mog" evidence="9">
    <location>
        <begin position="229"/>
        <end position="365"/>
    </location>
</feature>
<keyword evidence="5 7" id="KW-0501">Molybdenum cofactor biosynthesis</keyword>
<evidence type="ECO:0000256" key="5">
    <source>
        <dbReference type="ARBA" id="ARBA00023150"/>
    </source>
</evidence>
<dbReference type="GO" id="GO:0005829">
    <property type="term" value="C:cytosol"/>
    <property type="evidence" value="ECO:0007669"/>
    <property type="project" value="TreeGrafter"/>
</dbReference>
<dbReference type="InterPro" id="IPR001453">
    <property type="entry name" value="MoaB/Mog_dom"/>
</dbReference>
<dbReference type="InterPro" id="IPR038987">
    <property type="entry name" value="MoeA-like"/>
</dbReference>
<sequence length="469" mass="48638">MWRRGLPDDSALQGSRRRRHTVQDPRPGDLAPAPDNAPDAHPPEAPLTAWPDARRIAARAARAAPARAAAPVLRALDDALGHVLAEPLTALTDLPPFDTSAMDGWALAGPGPWRLTAGRSGRGILAGTGVVEPLSDGHAVQIATGARIPPGATAVLRSEYGADTGDGWLYAAKAPQPVGFGQDIRPRGQECRSGDLLLPAGTRVTPAVLGLAAAAGYDELATVRRPRVEVLVLGDELLHRGLPREGGIRDALGPMLGPWLRALGAEVSSTRRIADEADALYAAIDGSSADLVVTTGGTAAGPVDHVHPTLHRLGAELLVDGVEVRPGHPMLLARLAPERHLVGLPGNPLAAVSGLLTLAEPLLRTLTGRPEPERRPAPLAEAVSGHPHNTRLVPVTFRYDEARPLRFSGPAMLRGVAVADALAVIPPGGAGRGTEVEVLELPWSSGTGGTGGSGQDDDDDGIPTQEGHA</sequence>
<feature type="region of interest" description="Disordered" evidence="8">
    <location>
        <begin position="442"/>
        <end position="469"/>
    </location>
</feature>
<evidence type="ECO:0000259" key="9">
    <source>
        <dbReference type="SMART" id="SM00852"/>
    </source>
</evidence>
<dbReference type="Gene3D" id="2.40.340.10">
    <property type="entry name" value="MoeA, C-terminal, domain IV"/>
    <property type="match status" value="1"/>
</dbReference>
<organism evidence="10 11">
    <name type="scientific">Streptomyces himastatinicus ATCC 53653</name>
    <dbReference type="NCBI Taxonomy" id="457427"/>
    <lineage>
        <taxon>Bacteria</taxon>
        <taxon>Bacillati</taxon>
        <taxon>Actinomycetota</taxon>
        <taxon>Actinomycetes</taxon>
        <taxon>Kitasatosporales</taxon>
        <taxon>Streptomycetaceae</taxon>
        <taxon>Streptomyces</taxon>
        <taxon>Streptomyces violaceusniger group</taxon>
    </lineage>
</organism>
<feature type="region of interest" description="Disordered" evidence="8">
    <location>
        <begin position="1"/>
        <end position="47"/>
    </location>
</feature>
<evidence type="ECO:0000256" key="8">
    <source>
        <dbReference type="SAM" id="MobiDB-lite"/>
    </source>
</evidence>
<dbReference type="SUPFAM" id="SSF63867">
    <property type="entry name" value="MoeA C-terminal domain-like"/>
    <property type="match status" value="1"/>
</dbReference>
<dbReference type="HOGENOM" id="CLU_010186_1_2_11"/>
<comment type="similarity">
    <text evidence="3 7">Belongs to the MoeA family.</text>
</comment>